<evidence type="ECO:0000313" key="4">
    <source>
        <dbReference type="Proteomes" id="UP001500416"/>
    </source>
</evidence>
<reference evidence="4" key="1">
    <citation type="journal article" date="2019" name="Int. J. Syst. Evol. Microbiol.">
        <title>The Global Catalogue of Microorganisms (GCM) 10K type strain sequencing project: providing services to taxonomists for standard genome sequencing and annotation.</title>
        <authorList>
            <consortium name="The Broad Institute Genomics Platform"/>
            <consortium name="The Broad Institute Genome Sequencing Center for Infectious Disease"/>
            <person name="Wu L."/>
            <person name="Ma J."/>
        </authorList>
    </citation>
    <scope>NUCLEOTIDE SEQUENCE [LARGE SCALE GENOMIC DNA]</scope>
    <source>
        <strain evidence="4">JCM 3380</strain>
    </source>
</reference>
<dbReference type="SUPFAM" id="SSF81296">
    <property type="entry name" value="E set domains"/>
    <property type="match status" value="1"/>
</dbReference>
<dbReference type="InterPro" id="IPR013783">
    <property type="entry name" value="Ig-like_fold"/>
</dbReference>
<evidence type="ECO:0000256" key="1">
    <source>
        <dbReference type="SAM" id="MobiDB-lite"/>
    </source>
</evidence>
<accession>A0ABP3CMD2</accession>
<evidence type="ECO:0000313" key="3">
    <source>
        <dbReference type="EMBL" id="GAA0210237.1"/>
    </source>
</evidence>
<dbReference type="Proteomes" id="UP001500416">
    <property type="component" value="Unassembled WGS sequence"/>
</dbReference>
<keyword evidence="4" id="KW-1185">Reference proteome</keyword>
<sequence length="277" mass="28262">MCGVVAAVVAGGEPPAAEPARATASTAPAAETTTDTAAGTTRVGTIVPPADRTTRTTTTTKQSPGESGFAWLPWGPADPGDPPPIQWYGRLQSGECPDDGSADVPLWAAMRALCAVVVEGDVGRWSDVRVVAGPGKMPCLESAARALLERAVAWHERNPDRRPAVTFAQPGQGTACPPVVTGVAGPEEGCDVESTLRGPVAGGTALTFCGSGFDSAEVTVLVGGRAATPDYATTTQVAVRTPAADGPGAVRLEVVSRGQRVVVSEVFEYEAEVVPTS</sequence>
<feature type="compositionally biased region" description="Low complexity" evidence="1">
    <location>
        <begin position="14"/>
        <end position="45"/>
    </location>
</feature>
<comment type="caution">
    <text evidence="3">The sequence shown here is derived from an EMBL/GenBank/DDBJ whole genome shotgun (WGS) entry which is preliminary data.</text>
</comment>
<proteinExistence type="predicted"/>
<dbReference type="InterPro" id="IPR014756">
    <property type="entry name" value="Ig_E-set"/>
</dbReference>
<dbReference type="InterPro" id="IPR002909">
    <property type="entry name" value="IPT_dom"/>
</dbReference>
<dbReference type="CDD" id="cd00603">
    <property type="entry name" value="IPT_PCSR"/>
    <property type="match status" value="1"/>
</dbReference>
<protein>
    <recommendedName>
        <fullName evidence="2">IPT/TIG domain-containing protein</fullName>
    </recommendedName>
</protein>
<dbReference type="Gene3D" id="2.60.40.10">
    <property type="entry name" value="Immunoglobulins"/>
    <property type="match status" value="1"/>
</dbReference>
<feature type="domain" description="IPT/TIG" evidence="2">
    <location>
        <begin position="177"/>
        <end position="270"/>
    </location>
</feature>
<dbReference type="EMBL" id="BAAABU010000001">
    <property type="protein sequence ID" value="GAA0210237.1"/>
    <property type="molecule type" value="Genomic_DNA"/>
</dbReference>
<dbReference type="Pfam" id="PF01833">
    <property type="entry name" value="TIG"/>
    <property type="match status" value="1"/>
</dbReference>
<gene>
    <name evidence="3" type="ORF">GCM10010492_05050</name>
</gene>
<name>A0ABP3CMD2_9PSEU</name>
<feature type="region of interest" description="Disordered" evidence="1">
    <location>
        <begin position="14"/>
        <end position="68"/>
    </location>
</feature>
<organism evidence="3 4">
    <name type="scientific">Saccharothrix mutabilis subsp. mutabilis</name>
    <dbReference type="NCBI Taxonomy" id="66855"/>
    <lineage>
        <taxon>Bacteria</taxon>
        <taxon>Bacillati</taxon>
        <taxon>Actinomycetota</taxon>
        <taxon>Actinomycetes</taxon>
        <taxon>Pseudonocardiales</taxon>
        <taxon>Pseudonocardiaceae</taxon>
        <taxon>Saccharothrix</taxon>
    </lineage>
</organism>
<dbReference type="SMART" id="SM00429">
    <property type="entry name" value="IPT"/>
    <property type="match status" value="1"/>
</dbReference>
<evidence type="ECO:0000259" key="2">
    <source>
        <dbReference type="SMART" id="SM00429"/>
    </source>
</evidence>